<dbReference type="Pfam" id="PF10396">
    <property type="entry name" value="TrmE_N"/>
    <property type="match status" value="1"/>
</dbReference>
<dbReference type="InterPro" id="IPR027368">
    <property type="entry name" value="MnmE_dom2"/>
</dbReference>
<evidence type="ECO:0000259" key="3">
    <source>
        <dbReference type="Pfam" id="PF12631"/>
    </source>
</evidence>
<evidence type="ECO:0000313" key="4">
    <source>
        <dbReference type="EMBL" id="MDY3559245.1"/>
    </source>
</evidence>
<dbReference type="Gene3D" id="3.40.50.300">
    <property type="entry name" value="P-loop containing nucleotide triphosphate hydrolases"/>
    <property type="match status" value="1"/>
</dbReference>
<dbReference type="SUPFAM" id="SSF116878">
    <property type="entry name" value="TrmE connector domain"/>
    <property type="match status" value="1"/>
</dbReference>
<sequence>MPSPASRRLVRGVLKLSGVHSPLPAVLYFFAGPKSYTGQDLAELHLISSPPLVERLISDLLAAGARPARPGEFTMRAFLAGKKDLPQAEAVQAVIEAGTDSDLSAALEQLAGGVSRPLDALREDLLNLLADVEAALDFADEDIEFVTQAATVARVCGAVEHLETVRKQLEDRTVSGRPVRVALVGVPNAGKSSLFNALTGGAALVSPIAGTTRDYLTKPLALAGVPAELIDTAGWQDAGDTIEEQAQRLGADQTNRADVIVWCDESGAFDARDEARLRATGAELLRVRTKSDLAGAGSEGRQIACSVVAPGGTDALRAALVDAATSLTRSSLAPSQSRCRGHVLACLEHLREADALAARGEHPELLALALRGALEPLGEMTGAVYTNDLLDRIFSRFCIGK</sequence>
<evidence type="ECO:0000259" key="2">
    <source>
        <dbReference type="Pfam" id="PF10396"/>
    </source>
</evidence>
<comment type="caution">
    <text evidence="4">The sequence shown here is derived from an EMBL/GenBank/DDBJ whole genome shotgun (WGS) entry which is preliminary data.</text>
</comment>
<keyword evidence="5" id="KW-1185">Reference proteome</keyword>
<dbReference type="PANTHER" id="PTHR42714">
    <property type="entry name" value="TRNA MODIFICATION GTPASE GTPBP3"/>
    <property type="match status" value="1"/>
</dbReference>
<dbReference type="Gene3D" id="3.30.1360.120">
    <property type="entry name" value="Probable tRNA modification gtpase trme, domain 1"/>
    <property type="match status" value="1"/>
</dbReference>
<reference evidence="5" key="1">
    <citation type="journal article" date="2023" name="Mar. Drugs">
        <title>Gemmata algarum, a Novel Planctomycete Isolated from an Algal Mat, Displays Antimicrobial Activity.</title>
        <authorList>
            <person name="Kumar G."/>
            <person name="Kallscheuer N."/>
            <person name="Kashif M."/>
            <person name="Ahamad S."/>
            <person name="Jagadeeshwari U."/>
            <person name="Pannikurungottu S."/>
            <person name="Haufschild T."/>
            <person name="Kabuu M."/>
            <person name="Sasikala C."/>
            <person name="Jogler C."/>
            <person name="Ramana C."/>
        </authorList>
    </citation>
    <scope>NUCLEOTIDE SEQUENCE [LARGE SCALE GENOMIC DNA]</scope>
    <source>
        <strain evidence="5">JC673</strain>
    </source>
</reference>
<dbReference type="Pfam" id="PF01926">
    <property type="entry name" value="MMR_HSR1"/>
    <property type="match status" value="1"/>
</dbReference>
<dbReference type="Proteomes" id="UP001272242">
    <property type="component" value="Unassembled WGS sequence"/>
</dbReference>
<dbReference type="InterPro" id="IPR025867">
    <property type="entry name" value="MnmE_helical"/>
</dbReference>
<dbReference type="Pfam" id="PF12631">
    <property type="entry name" value="MnmE_helical"/>
    <property type="match status" value="1"/>
</dbReference>
<dbReference type="InterPro" id="IPR006073">
    <property type="entry name" value="GTP-bd"/>
</dbReference>
<dbReference type="RefSeq" id="WP_320686047.1">
    <property type="nucleotide sequence ID" value="NZ_JAXBLV010000099.1"/>
</dbReference>
<dbReference type="InterPro" id="IPR027266">
    <property type="entry name" value="TrmE/GcvT-like"/>
</dbReference>
<dbReference type="InterPro" id="IPR018948">
    <property type="entry name" value="GTP-bd_TrmE_N"/>
</dbReference>
<dbReference type="SUPFAM" id="SSF52540">
    <property type="entry name" value="P-loop containing nucleoside triphosphate hydrolases"/>
    <property type="match status" value="1"/>
</dbReference>
<organism evidence="4 5">
    <name type="scientific">Gemmata algarum</name>
    <dbReference type="NCBI Taxonomy" id="2975278"/>
    <lineage>
        <taxon>Bacteria</taxon>
        <taxon>Pseudomonadati</taxon>
        <taxon>Planctomycetota</taxon>
        <taxon>Planctomycetia</taxon>
        <taxon>Gemmatales</taxon>
        <taxon>Gemmataceae</taxon>
        <taxon>Gemmata</taxon>
    </lineage>
</organism>
<accession>A0ABU5EXR2</accession>
<dbReference type="EMBL" id="JAXBLV010000099">
    <property type="protein sequence ID" value="MDY3559245.1"/>
    <property type="molecule type" value="Genomic_DNA"/>
</dbReference>
<feature type="domain" description="MnmE helical" evidence="3">
    <location>
        <begin position="85"/>
        <end position="398"/>
    </location>
</feature>
<dbReference type="PANTHER" id="PTHR42714:SF2">
    <property type="entry name" value="TRNA MODIFICATION GTPASE GTPBP3, MITOCHONDRIAL"/>
    <property type="match status" value="1"/>
</dbReference>
<evidence type="ECO:0000259" key="1">
    <source>
        <dbReference type="Pfam" id="PF01926"/>
    </source>
</evidence>
<gene>
    <name evidence="4" type="ORF">R5W23_006464</name>
</gene>
<evidence type="ECO:0000313" key="5">
    <source>
        <dbReference type="Proteomes" id="UP001272242"/>
    </source>
</evidence>
<feature type="domain" description="GTP-binding protein TrmE N-terminal" evidence="2">
    <location>
        <begin position="25"/>
        <end position="82"/>
    </location>
</feature>
<proteinExistence type="predicted"/>
<dbReference type="Gene3D" id="1.20.120.430">
    <property type="entry name" value="tRNA modification GTPase MnmE domain 2"/>
    <property type="match status" value="1"/>
</dbReference>
<name>A0ABU5EXR2_9BACT</name>
<feature type="domain" description="G" evidence="1">
    <location>
        <begin position="180"/>
        <end position="272"/>
    </location>
</feature>
<dbReference type="CDD" id="cd14858">
    <property type="entry name" value="TrmE_N"/>
    <property type="match status" value="1"/>
</dbReference>
<dbReference type="InterPro" id="IPR027417">
    <property type="entry name" value="P-loop_NTPase"/>
</dbReference>
<protein>
    <submittedName>
        <fullName evidence="4">50S ribosome-binding GTPase</fullName>
    </submittedName>
</protein>